<gene>
    <name evidence="2" type="ORF">LRS13_22780</name>
</gene>
<dbReference type="EMBL" id="CP088295">
    <property type="protein sequence ID" value="UUY03462.1"/>
    <property type="molecule type" value="Genomic_DNA"/>
</dbReference>
<dbReference type="Proteomes" id="UP001058860">
    <property type="component" value="Chromosome"/>
</dbReference>
<sequence>MSRSAIVAACVASAFGISAAPASAWAGQRLTATCGPTYVWAAATYGATNTYNPGVALYGALWPPQTFTHDGTYWGVTMLRGFAFGAVNRTGFVYYGCLRG</sequence>
<dbReference type="RefSeq" id="WP_353863967.1">
    <property type="nucleotide sequence ID" value="NZ_CP088295.1"/>
</dbReference>
<keyword evidence="1" id="KW-0732">Signal</keyword>
<accession>A0ABY5PFX4</accession>
<evidence type="ECO:0000313" key="3">
    <source>
        <dbReference type="Proteomes" id="UP001058860"/>
    </source>
</evidence>
<protein>
    <submittedName>
        <fullName evidence="2">Uncharacterized protein</fullName>
    </submittedName>
</protein>
<name>A0ABY5PFX4_9ACTN</name>
<feature type="signal peptide" evidence="1">
    <location>
        <begin position="1"/>
        <end position="19"/>
    </location>
</feature>
<feature type="chain" id="PRO_5046172151" evidence="1">
    <location>
        <begin position="20"/>
        <end position="100"/>
    </location>
</feature>
<evidence type="ECO:0000313" key="2">
    <source>
        <dbReference type="EMBL" id="UUY03462.1"/>
    </source>
</evidence>
<keyword evidence="3" id="KW-1185">Reference proteome</keyword>
<organism evidence="2 3">
    <name type="scientific">Svornostia abyssi</name>
    <dbReference type="NCBI Taxonomy" id="2898438"/>
    <lineage>
        <taxon>Bacteria</taxon>
        <taxon>Bacillati</taxon>
        <taxon>Actinomycetota</taxon>
        <taxon>Thermoleophilia</taxon>
        <taxon>Solirubrobacterales</taxon>
        <taxon>Baekduiaceae</taxon>
        <taxon>Svornostia</taxon>
    </lineage>
</organism>
<evidence type="ECO:0000256" key="1">
    <source>
        <dbReference type="SAM" id="SignalP"/>
    </source>
</evidence>
<reference evidence="3" key="1">
    <citation type="submission" date="2021-11" db="EMBL/GenBank/DDBJ databases">
        <title>Cultivation dependent microbiological survey of springs from the worlds oldest radium mine currently devoted to the extraction of radon-saturated water.</title>
        <authorList>
            <person name="Kapinusova G."/>
            <person name="Smrhova T."/>
            <person name="Strejcek M."/>
            <person name="Suman J."/>
            <person name="Jani K."/>
            <person name="Pajer P."/>
            <person name="Uhlik O."/>
        </authorList>
    </citation>
    <scope>NUCLEOTIDE SEQUENCE [LARGE SCALE GENOMIC DNA]</scope>
    <source>
        <strain evidence="3">J379</strain>
    </source>
</reference>
<proteinExistence type="predicted"/>